<evidence type="ECO:0000256" key="7">
    <source>
        <dbReference type="ARBA" id="ARBA00038093"/>
    </source>
</evidence>
<reference evidence="9 10" key="1">
    <citation type="submission" date="2021-10" db="EMBL/GenBank/DDBJ databases">
        <title>Streptomyces sp. strain SMC 277, a novel streptomycete isolated from soil.</title>
        <authorList>
            <person name="Chanama M."/>
        </authorList>
    </citation>
    <scope>NUCLEOTIDE SEQUENCE [LARGE SCALE GENOMIC DNA]</scope>
    <source>
        <strain evidence="9 10">SMC 277</strain>
    </source>
</reference>
<keyword evidence="2" id="KW-1277">Toxin-antitoxin system</keyword>
<keyword evidence="5" id="KW-0378">Hydrolase</keyword>
<evidence type="ECO:0000313" key="9">
    <source>
        <dbReference type="EMBL" id="MCB5179175.1"/>
    </source>
</evidence>
<protein>
    <submittedName>
        <fullName evidence="9">PIN domain-containing protein</fullName>
    </submittedName>
</protein>
<keyword evidence="10" id="KW-1185">Reference proteome</keyword>
<dbReference type="RefSeq" id="WP_226725989.1">
    <property type="nucleotide sequence ID" value="NZ_JAJAUY010000017.1"/>
</dbReference>
<comment type="similarity">
    <text evidence="7">Belongs to the PINc/VapC protein family.</text>
</comment>
<keyword evidence="4" id="KW-0479">Metal-binding</keyword>
<dbReference type="Pfam" id="PF01850">
    <property type="entry name" value="PIN"/>
    <property type="match status" value="1"/>
</dbReference>
<gene>
    <name evidence="9" type="ORF">LG632_07210</name>
</gene>
<dbReference type="Proteomes" id="UP001199054">
    <property type="component" value="Unassembled WGS sequence"/>
</dbReference>
<keyword evidence="3" id="KW-0540">Nuclease</keyword>
<proteinExistence type="inferred from homology"/>
<evidence type="ECO:0000259" key="8">
    <source>
        <dbReference type="Pfam" id="PF01850"/>
    </source>
</evidence>
<organism evidence="9 10">
    <name type="scientific">Streptomyces antimicrobicus</name>
    <dbReference type="NCBI Taxonomy" id="2883108"/>
    <lineage>
        <taxon>Bacteria</taxon>
        <taxon>Bacillati</taxon>
        <taxon>Actinomycetota</taxon>
        <taxon>Actinomycetes</taxon>
        <taxon>Kitasatosporales</taxon>
        <taxon>Streptomycetaceae</taxon>
        <taxon>Streptomyces</taxon>
    </lineage>
</organism>
<dbReference type="InterPro" id="IPR029060">
    <property type="entry name" value="PIN-like_dom_sf"/>
</dbReference>
<comment type="caution">
    <text evidence="9">The sequence shown here is derived from an EMBL/GenBank/DDBJ whole genome shotgun (WGS) entry which is preliminary data.</text>
</comment>
<comment type="cofactor">
    <cofactor evidence="1">
        <name>Mg(2+)</name>
        <dbReference type="ChEBI" id="CHEBI:18420"/>
    </cofactor>
</comment>
<dbReference type="InterPro" id="IPR002716">
    <property type="entry name" value="PIN_dom"/>
</dbReference>
<accession>A0ABS8B3J1</accession>
<evidence type="ECO:0000256" key="2">
    <source>
        <dbReference type="ARBA" id="ARBA00022649"/>
    </source>
</evidence>
<evidence type="ECO:0000256" key="5">
    <source>
        <dbReference type="ARBA" id="ARBA00022801"/>
    </source>
</evidence>
<dbReference type="EMBL" id="JAJAUY010000017">
    <property type="protein sequence ID" value="MCB5179175.1"/>
    <property type="molecule type" value="Genomic_DNA"/>
</dbReference>
<evidence type="ECO:0000256" key="1">
    <source>
        <dbReference type="ARBA" id="ARBA00001946"/>
    </source>
</evidence>
<feature type="domain" description="PIN" evidence="8">
    <location>
        <begin position="1"/>
        <end position="89"/>
    </location>
</feature>
<dbReference type="Gene3D" id="3.40.50.1010">
    <property type="entry name" value="5'-nuclease"/>
    <property type="match status" value="1"/>
</dbReference>
<dbReference type="InterPro" id="IPR050556">
    <property type="entry name" value="Type_II_TA_system_RNase"/>
</dbReference>
<evidence type="ECO:0000313" key="10">
    <source>
        <dbReference type="Proteomes" id="UP001199054"/>
    </source>
</evidence>
<evidence type="ECO:0000256" key="6">
    <source>
        <dbReference type="ARBA" id="ARBA00022842"/>
    </source>
</evidence>
<dbReference type="PANTHER" id="PTHR33653:SF1">
    <property type="entry name" value="RIBONUCLEASE VAPC2"/>
    <property type="match status" value="1"/>
</dbReference>
<evidence type="ECO:0000256" key="3">
    <source>
        <dbReference type="ARBA" id="ARBA00022722"/>
    </source>
</evidence>
<keyword evidence="6" id="KW-0460">Magnesium</keyword>
<name>A0ABS8B3J1_9ACTN</name>
<dbReference type="PANTHER" id="PTHR33653">
    <property type="entry name" value="RIBONUCLEASE VAPC2"/>
    <property type="match status" value="1"/>
</dbReference>
<sequence length="105" mass="12009">MCDVTEFEMLYSARSVSEYKQIKGQLRDLYGWVPVPEDGWEQVLRAQEALTDLGRHRSVSASDLFVAVTARAHRLTVLHYDRDFENIAGVIDVRTRRLVEPGSVD</sequence>
<dbReference type="SUPFAM" id="SSF88723">
    <property type="entry name" value="PIN domain-like"/>
    <property type="match status" value="1"/>
</dbReference>
<evidence type="ECO:0000256" key="4">
    <source>
        <dbReference type="ARBA" id="ARBA00022723"/>
    </source>
</evidence>